<dbReference type="EMBL" id="MN739499">
    <property type="protein sequence ID" value="QHT08663.1"/>
    <property type="molecule type" value="Genomic_DNA"/>
</dbReference>
<proteinExistence type="predicted"/>
<evidence type="ECO:0000313" key="1">
    <source>
        <dbReference type="EMBL" id="QHT08663.1"/>
    </source>
</evidence>
<sequence length="70" mass="8504">MEVYGFYSEKQLKNLIQNREKKEPYIFWEKLDGTVVQVTEVTSDYNNYHNNFKDVVYLGQLKKWSHNLKN</sequence>
<name>A0A6C0CWR2_9ZZZZ</name>
<dbReference type="AlphaFoldDB" id="A0A6C0CWR2"/>
<protein>
    <submittedName>
        <fullName evidence="1">Uncharacterized protein</fullName>
    </submittedName>
</protein>
<organism evidence="1">
    <name type="scientific">viral metagenome</name>
    <dbReference type="NCBI Taxonomy" id="1070528"/>
    <lineage>
        <taxon>unclassified sequences</taxon>
        <taxon>metagenomes</taxon>
        <taxon>organismal metagenomes</taxon>
    </lineage>
</organism>
<reference evidence="1" key="1">
    <citation type="journal article" date="2020" name="Nature">
        <title>Giant virus diversity and host interactions through global metagenomics.</title>
        <authorList>
            <person name="Schulz F."/>
            <person name="Roux S."/>
            <person name="Paez-Espino D."/>
            <person name="Jungbluth S."/>
            <person name="Walsh D.A."/>
            <person name="Denef V.J."/>
            <person name="McMahon K.D."/>
            <person name="Konstantinidis K.T."/>
            <person name="Eloe-Fadrosh E.A."/>
            <person name="Kyrpides N.C."/>
            <person name="Woyke T."/>
        </authorList>
    </citation>
    <scope>NUCLEOTIDE SEQUENCE</scope>
    <source>
        <strain evidence="1">GVMAG-M-3300023109-53</strain>
    </source>
</reference>
<accession>A0A6C0CWR2</accession>